<dbReference type="InterPro" id="IPR001810">
    <property type="entry name" value="F-box_dom"/>
</dbReference>
<dbReference type="InterPro" id="IPR050796">
    <property type="entry name" value="SCF_F-box_component"/>
</dbReference>
<dbReference type="Gene3D" id="1.20.1280.50">
    <property type="match status" value="1"/>
</dbReference>
<evidence type="ECO:0000313" key="3">
    <source>
        <dbReference type="Proteomes" id="UP001318860"/>
    </source>
</evidence>
<dbReference type="SMART" id="SM00256">
    <property type="entry name" value="FBOX"/>
    <property type="match status" value="1"/>
</dbReference>
<dbReference type="InterPro" id="IPR013187">
    <property type="entry name" value="F-box-assoc_dom_typ3"/>
</dbReference>
<dbReference type="Pfam" id="PF00646">
    <property type="entry name" value="F-box"/>
    <property type="match status" value="1"/>
</dbReference>
<dbReference type="InterPro" id="IPR017451">
    <property type="entry name" value="F-box-assoc_interact_dom"/>
</dbReference>
<accession>A0ABR0TWP7</accession>
<keyword evidence="3" id="KW-1185">Reference proteome</keyword>
<dbReference type="InterPro" id="IPR036047">
    <property type="entry name" value="F-box-like_dom_sf"/>
</dbReference>
<name>A0ABR0TWP7_REHGL</name>
<comment type="caution">
    <text evidence="2">The sequence shown here is derived from an EMBL/GenBank/DDBJ whole genome shotgun (WGS) entry which is preliminary data.</text>
</comment>
<gene>
    <name evidence="2" type="ORF">DH2020_007022</name>
</gene>
<sequence length="388" mass="44688">MYKHQFFTNLPSEIIIDILSRLPIKTIRACKCVCKSWLELLETHEFANSHLSKSVPGLVIHQSEMWSELIQIFEFEDEPDIEHHELHYNPVTEIDLNAFINPSHRSIGIEGSANGLLFLREINTQPNVFYICNPITRECLELQSQEKFVYSYPTIVTYGFGVSKITGQHKVVRIFHECVRHPDTHALLRIPKSECHVYTLGTGSWRKFSCNATFEYNCRSIGAFMNGNLHWLVSDLKGCHWISCFDLETEVFSKFSLPFQKSGGFLAGLFVLGDCLCLCDNTSDDEIVIWLMKEYGDEKSWRKEYVISKVPDFAGESYEVVRPMKVFGDGDILMAWQDFHLFYYSSKAKTLAGINMFELRTPGRVDSMLHTSSFVSLKNFTMENVISF</sequence>
<evidence type="ECO:0000313" key="2">
    <source>
        <dbReference type="EMBL" id="KAK6114753.1"/>
    </source>
</evidence>
<protein>
    <recommendedName>
        <fullName evidence="1">F-box domain-containing protein</fullName>
    </recommendedName>
</protein>
<proteinExistence type="predicted"/>
<feature type="domain" description="F-box" evidence="1">
    <location>
        <begin position="4"/>
        <end position="50"/>
    </location>
</feature>
<dbReference type="PANTHER" id="PTHR31672">
    <property type="entry name" value="BNACNNG10540D PROTEIN"/>
    <property type="match status" value="1"/>
</dbReference>
<dbReference type="PANTHER" id="PTHR31672:SF13">
    <property type="entry name" value="F-BOX PROTEIN CPR30-LIKE"/>
    <property type="match status" value="1"/>
</dbReference>
<evidence type="ECO:0000259" key="1">
    <source>
        <dbReference type="PROSITE" id="PS50181"/>
    </source>
</evidence>
<dbReference type="Proteomes" id="UP001318860">
    <property type="component" value="Unassembled WGS sequence"/>
</dbReference>
<reference evidence="2 3" key="1">
    <citation type="journal article" date="2021" name="Comput. Struct. Biotechnol. J.">
        <title>De novo genome assembly of the potent medicinal plant Rehmannia glutinosa using nanopore technology.</title>
        <authorList>
            <person name="Ma L."/>
            <person name="Dong C."/>
            <person name="Song C."/>
            <person name="Wang X."/>
            <person name="Zheng X."/>
            <person name="Niu Y."/>
            <person name="Chen S."/>
            <person name="Feng W."/>
        </authorList>
    </citation>
    <scope>NUCLEOTIDE SEQUENCE [LARGE SCALE GENOMIC DNA]</scope>
    <source>
        <strain evidence="2">DH-2019</strain>
    </source>
</reference>
<dbReference type="EMBL" id="JABTTQ020003506">
    <property type="protein sequence ID" value="KAK6114753.1"/>
    <property type="molecule type" value="Genomic_DNA"/>
</dbReference>
<dbReference type="NCBIfam" id="TIGR01640">
    <property type="entry name" value="F_box_assoc_1"/>
    <property type="match status" value="1"/>
</dbReference>
<dbReference type="Pfam" id="PF08268">
    <property type="entry name" value="FBA_3"/>
    <property type="match status" value="1"/>
</dbReference>
<dbReference type="PROSITE" id="PS50181">
    <property type="entry name" value="FBOX"/>
    <property type="match status" value="1"/>
</dbReference>
<dbReference type="CDD" id="cd22157">
    <property type="entry name" value="F-box_AtFBW1-like"/>
    <property type="match status" value="1"/>
</dbReference>
<organism evidence="2 3">
    <name type="scientific">Rehmannia glutinosa</name>
    <name type="common">Chinese foxglove</name>
    <dbReference type="NCBI Taxonomy" id="99300"/>
    <lineage>
        <taxon>Eukaryota</taxon>
        <taxon>Viridiplantae</taxon>
        <taxon>Streptophyta</taxon>
        <taxon>Embryophyta</taxon>
        <taxon>Tracheophyta</taxon>
        <taxon>Spermatophyta</taxon>
        <taxon>Magnoliopsida</taxon>
        <taxon>eudicotyledons</taxon>
        <taxon>Gunneridae</taxon>
        <taxon>Pentapetalae</taxon>
        <taxon>asterids</taxon>
        <taxon>lamiids</taxon>
        <taxon>Lamiales</taxon>
        <taxon>Orobanchaceae</taxon>
        <taxon>Rehmannieae</taxon>
        <taxon>Rehmannia</taxon>
    </lineage>
</organism>
<dbReference type="SUPFAM" id="SSF81383">
    <property type="entry name" value="F-box domain"/>
    <property type="match status" value="1"/>
</dbReference>